<dbReference type="Proteomes" id="UP000038040">
    <property type="component" value="Unplaced"/>
</dbReference>
<proteinExistence type="inferred from homology"/>
<comment type="subcellular location">
    <subcellularLocation>
        <location evidence="1">Membrane</location>
        <topology evidence="1">Multi-pass membrane protein</topology>
    </subcellularLocation>
</comment>
<dbReference type="STRING" id="318479.A0A0N4U3Z2"/>
<dbReference type="GO" id="GO:0055085">
    <property type="term" value="P:transmembrane transport"/>
    <property type="evidence" value="ECO:0007669"/>
    <property type="project" value="InterPro"/>
</dbReference>
<reference evidence="9 11" key="2">
    <citation type="submission" date="2018-11" db="EMBL/GenBank/DDBJ databases">
        <authorList>
            <consortium name="Pathogen Informatics"/>
        </authorList>
    </citation>
    <scope>NUCLEOTIDE SEQUENCE [LARGE SCALE GENOMIC DNA]</scope>
</reference>
<evidence type="ECO:0000313" key="9">
    <source>
        <dbReference type="EMBL" id="VDN55854.1"/>
    </source>
</evidence>
<dbReference type="InterPro" id="IPR018108">
    <property type="entry name" value="MCP_transmembrane"/>
</dbReference>
<evidence type="ECO:0000313" key="11">
    <source>
        <dbReference type="Proteomes" id="UP000274756"/>
    </source>
</evidence>
<dbReference type="Pfam" id="PF00153">
    <property type="entry name" value="Mito_carr"/>
    <property type="match status" value="2"/>
</dbReference>
<feature type="repeat" description="Solcar" evidence="7">
    <location>
        <begin position="117"/>
        <end position="198"/>
    </location>
</feature>
<evidence type="ECO:0000256" key="7">
    <source>
        <dbReference type="PROSITE-ProRule" id="PRU00282"/>
    </source>
</evidence>
<dbReference type="PROSITE" id="PS50920">
    <property type="entry name" value="SOLCAR"/>
    <property type="match status" value="3"/>
</dbReference>
<dbReference type="GO" id="GO:0016020">
    <property type="term" value="C:membrane"/>
    <property type="evidence" value="ECO:0007669"/>
    <property type="project" value="UniProtKB-SubCell"/>
</dbReference>
<accession>A0A0N4U3Z2</accession>
<dbReference type="AlphaFoldDB" id="A0A0N4U3Z2"/>
<keyword evidence="3 8" id="KW-0813">Transport</keyword>
<keyword evidence="6 7" id="KW-0472">Membrane</keyword>
<dbReference type="OrthoDB" id="18574at2759"/>
<evidence type="ECO:0000256" key="1">
    <source>
        <dbReference type="ARBA" id="ARBA00004141"/>
    </source>
</evidence>
<organism evidence="10 12">
    <name type="scientific">Dracunculus medinensis</name>
    <name type="common">Guinea worm</name>
    <dbReference type="NCBI Taxonomy" id="318479"/>
    <lineage>
        <taxon>Eukaryota</taxon>
        <taxon>Metazoa</taxon>
        <taxon>Ecdysozoa</taxon>
        <taxon>Nematoda</taxon>
        <taxon>Chromadorea</taxon>
        <taxon>Rhabditida</taxon>
        <taxon>Spirurina</taxon>
        <taxon>Dracunculoidea</taxon>
        <taxon>Dracunculidae</taxon>
        <taxon>Dracunculus</taxon>
    </lineage>
</organism>
<sequence>MIGYGSEKKADGREMTASEYSQAGLISGVCARCIVQPLDVLKIRFQLQEEPMRGSMRGKYSGLLQASYLIWKEENVVAFWKGHIPAQGLSAVYGIVQFAVFESLTNRAKYIPLANRNRSLTDFVCGGLSGCCAMTAAMPLDVVRTRLIAQGNPKVWIFKMYLKFYRGTIHAIGKIFRCEGVPGFFRGLVPSLVQIAPYTGKTTALYCGALAGAAAKTTLYPLDVIRHRLQMRGFDRRGFGKASQYRSMIGTFIHLITKEHFQGLFKGLSPSLIKAAANSGLCFFFYKVALELIRTIKANN</sequence>
<feature type="repeat" description="Solcar" evidence="7">
    <location>
        <begin position="199"/>
        <end position="292"/>
    </location>
</feature>
<dbReference type="EMBL" id="UYYG01001153">
    <property type="protein sequence ID" value="VDN55854.1"/>
    <property type="molecule type" value="Genomic_DNA"/>
</dbReference>
<dbReference type="InterPro" id="IPR023395">
    <property type="entry name" value="MCP_dom_sf"/>
</dbReference>
<reference evidence="12" key="1">
    <citation type="submission" date="2017-02" db="UniProtKB">
        <authorList>
            <consortium name="WormBaseParasite"/>
        </authorList>
    </citation>
    <scope>IDENTIFICATION</scope>
</reference>
<gene>
    <name evidence="9" type="ORF">DME_LOCUS5827</name>
</gene>
<keyword evidence="11" id="KW-1185">Reference proteome</keyword>
<evidence type="ECO:0000256" key="3">
    <source>
        <dbReference type="ARBA" id="ARBA00022448"/>
    </source>
</evidence>
<dbReference type="WBParaSite" id="DME_0000146701-mRNA-1">
    <property type="protein sequence ID" value="DME_0000146701-mRNA-1"/>
    <property type="gene ID" value="DME_0000146701"/>
</dbReference>
<dbReference type="PRINTS" id="PR00926">
    <property type="entry name" value="MITOCARRIER"/>
</dbReference>
<dbReference type="PANTHER" id="PTHR24089">
    <property type="entry name" value="SOLUTE CARRIER FAMILY 25"/>
    <property type="match status" value="1"/>
</dbReference>
<feature type="repeat" description="Solcar" evidence="7">
    <location>
        <begin position="15"/>
        <end position="107"/>
    </location>
</feature>
<keyword evidence="5" id="KW-0677">Repeat</keyword>
<dbReference type="SUPFAM" id="SSF103506">
    <property type="entry name" value="Mitochondrial carrier"/>
    <property type="match status" value="1"/>
</dbReference>
<evidence type="ECO:0000256" key="6">
    <source>
        <dbReference type="ARBA" id="ARBA00023136"/>
    </source>
</evidence>
<evidence type="ECO:0000256" key="2">
    <source>
        <dbReference type="ARBA" id="ARBA00006375"/>
    </source>
</evidence>
<dbReference type="InterPro" id="IPR002067">
    <property type="entry name" value="MCP"/>
</dbReference>
<dbReference type="Gene3D" id="1.50.40.10">
    <property type="entry name" value="Mitochondrial carrier domain"/>
    <property type="match status" value="2"/>
</dbReference>
<evidence type="ECO:0000313" key="12">
    <source>
        <dbReference type="WBParaSite" id="DME_0000146701-mRNA-1"/>
    </source>
</evidence>
<dbReference type="Proteomes" id="UP000274756">
    <property type="component" value="Unassembled WGS sequence"/>
</dbReference>
<keyword evidence="4 7" id="KW-0812">Transmembrane</keyword>
<evidence type="ECO:0000256" key="4">
    <source>
        <dbReference type="ARBA" id="ARBA00022692"/>
    </source>
</evidence>
<comment type="similarity">
    <text evidence="2 8">Belongs to the mitochondrial carrier (TC 2.A.29) family.</text>
</comment>
<protein>
    <submittedName>
        <fullName evidence="12">Mitochondrial thiamine pyrophosphate carrier</fullName>
    </submittedName>
</protein>
<name>A0A0N4U3Z2_DRAME</name>
<evidence type="ECO:0000256" key="8">
    <source>
        <dbReference type="RuleBase" id="RU000488"/>
    </source>
</evidence>
<evidence type="ECO:0000313" key="10">
    <source>
        <dbReference type="Proteomes" id="UP000038040"/>
    </source>
</evidence>
<evidence type="ECO:0000256" key="5">
    <source>
        <dbReference type="ARBA" id="ARBA00022737"/>
    </source>
</evidence>